<keyword evidence="2" id="KW-1185">Reference proteome</keyword>
<evidence type="ECO:0000313" key="2">
    <source>
        <dbReference type="Proteomes" id="UP000236721"/>
    </source>
</evidence>
<proteinExistence type="predicted"/>
<name>A0A1H5X3S4_9VIBR</name>
<organism evidence="1 2">
    <name type="scientific">Vibrio hangzhouensis</name>
    <dbReference type="NCBI Taxonomy" id="462991"/>
    <lineage>
        <taxon>Bacteria</taxon>
        <taxon>Pseudomonadati</taxon>
        <taxon>Pseudomonadota</taxon>
        <taxon>Gammaproteobacteria</taxon>
        <taxon>Vibrionales</taxon>
        <taxon>Vibrionaceae</taxon>
        <taxon>Vibrio</taxon>
    </lineage>
</organism>
<dbReference type="RefSeq" id="WP_167390964.1">
    <property type="nucleotide sequence ID" value="NZ_FNVG01000006.1"/>
</dbReference>
<dbReference type="EMBL" id="FNVG01000006">
    <property type="protein sequence ID" value="SEG06412.1"/>
    <property type="molecule type" value="Genomic_DNA"/>
</dbReference>
<dbReference type="AlphaFoldDB" id="A0A1H5X3S4"/>
<gene>
    <name evidence="1" type="ORF">SAMN04488244_106194</name>
</gene>
<evidence type="ECO:0000313" key="1">
    <source>
        <dbReference type="EMBL" id="SEG06412.1"/>
    </source>
</evidence>
<reference evidence="2" key="1">
    <citation type="submission" date="2016-10" db="EMBL/GenBank/DDBJ databases">
        <authorList>
            <person name="Varghese N."/>
            <person name="Submissions S."/>
        </authorList>
    </citation>
    <scope>NUCLEOTIDE SEQUENCE [LARGE SCALE GENOMIC DNA]</scope>
    <source>
        <strain evidence="2">CGMCC 1.7062</strain>
    </source>
</reference>
<protein>
    <submittedName>
        <fullName evidence="1">Uncharacterized protein</fullName>
    </submittedName>
</protein>
<accession>A0A1H5X3S4</accession>
<sequence length="49" mass="5305">MNNAATLTLEQPVELIDSKTKVILRETVSLVKMASAVAVPLLLLSLAWI</sequence>
<dbReference type="Proteomes" id="UP000236721">
    <property type="component" value="Unassembled WGS sequence"/>
</dbReference>